<comment type="subcellular location">
    <subcellularLocation>
        <location evidence="1">Cell membrane</location>
        <topology evidence="1">Single-pass membrane protein</topology>
    </subcellularLocation>
</comment>
<keyword evidence="2" id="KW-1003">Cell membrane</keyword>
<evidence type="ECO:0000256" key="1">
    <source>
        <dbReference type="ARBA" id="ARBA00004162"/>
    </source>
</evidence>
<reference evidence="9" key="1">
    <citation type="submission" date="2023-03" db="EMBL/GenBank/DDBJ databases">
        <title>MT1 and MT2 Draft Genomes of Novel Species.</title>
        <authorList>
            <person name="Venkateswaran K."/>
        </authorList>
    </citation>
    <scope>NUCLEOTIDE SEQUENCE</scope>
    <source>
        <strain evidence="9">F6_3S_P_2</strain>
    </source>
</reference>
<dbReference type="Pfam" id="PF12791">
    <property type="entry name" value="RsgI_N"/>
    <property type="match status" value="1"/>
</dbReference>
<evidence type="ECO:0000256" key="7">
    <source>
        <dbReference type="SAM" id="Phobius"/>
    </source>
</evidence>
<feature type="domain" description="RsgI N-terminal anti-sigma" evidence="8">
    <location>
        <begin position="5"/>
        <end position="53"/>
    </location>
</feature>
<sequence>MMRTYRGIVCEKKNRYMVFLTGNGEFLRGVPIGDPPNVGDEADFKLVASTCSVSSKSKQRAFGAVFVAAALLFLIVSLVSPLNEKVMAYVQLEAETAMEFVVDQQGTVISLRYLNETPIEPEHLSEWKGHALLTVLDMAILEFSVRDKQIIITTVYPTRESKRETNQIIGDAVKEVSVKHDALNLEIAESTPQERKIANKKRMSIHQFKSVQNEKPEKPINVRQPVDVMEPIKEKPIEEQNDALKNPKKENVPLAPSRQKQMDKEQQRLNRTEQQKGPPTEKIEKNPNKNQSGNSQSLKDKKVRPENSRDMNKHSKDNQGPPVKQKQNKPVNEKKSGTGPSS</sequence>
<organism evidence="9 10">
    <name type="scientific">Sporosarcina highlanderae</name>
    <dbReference type="NCBI Taxonomy" id="3035916"/>
    <lineage>
        <taxon>Bacteria</taxon>
        <taxon>Bacillati</taxon>
        <taxon>Bacillota</taxon>
        <taxon>Bacilli</taxon>
        <taxon>Bacillales</taxon>
        <taxon>Caryophanaceae</taxon>
        <taxon>Sporosarcina</taxon>
    </lineage>
</organism>
<keyword evidence="4 7" id="KW-1133">Transmembrane helix</keyword>
<dbReference type="InterPro" id="IPR024449">
    <property type="entry name" value="Anti-sigma_RsgI_N"/>
</dbReference>
<comment type="caution">
    <text evidence="9">The sequence shown here is derived from an EMBL/GenBank/DDBJ whole genome shotgun (WGS) entry which is preliminary data.</text>
</comment>
<evidence type="ECO:0000256" key="4">
    <source>
        <dbReference type="ARBA" id="ARBA00022989"/>
    </source>
</evidence>
<evidence type="ECO:0000256" key="2">
    <source>
        <dbReference type="ARBA" id="ARBA00022475"/>
    </source>
</evidence>
<dbReference type="EMBL" id="JAROCC010000011">
    <property type="protein sequence ID" value="MDN4608528.1"/>
    <property type="molecule type" value="Genomic_DNA"/>
</dbReference>
<protein>
    <recommendedName>
        <fullName evidence="8">RsgI N-terminal anti-sigma domain-containing protein</fullName>
    </recommendedName>
</protein>
<keyword evidence="3 7" id="KW-0812">Transmembrane</keyword>
<evidence type="ECO:0000313" key="10">
    <source>
        <dbReference type="Proteomes" id="UP001175097"/>
    </source>
</evidence>
<gene>
    <name evidence="9" type="ORF">P5G49_13710</name>
</gene>
<feature type="compositionally biased region" description="Polar residues" evidence="6">
    <location>
        <begin position="288"/>
        <end position="297"/>
    </location>
</feature>
<evidence type="ECO:0000313" key="9">
    <source>
        <dbReference type="EMBL" id="MDN4608528.1"/>
    </source>
</evidence>
<dbReference type="PROSITE" id="PS51849">
    <property type="entry name" value="RSGI_N"/>
    <property type="match status" value="1"/>
</dbReference>
<dbReference type="RefSeq" id="WP_301244649.1">
    <property type="nucleotide sequence ID" value="NZ_JAROCC010000011.1"/>
</dbReference>
<evidence type="ECO:0000256" key="3">
    <source>
        <dbReference type="ARBA" id="ARBA00022692"/>
    </source>
</evidence>
<evidence type="ECO:0000256" key="5">
    <source>
        <dbReference type="ARBA" id="ARBA00023136"/>
    </source>
</evidence>
<proteinExistence type="predicted"/>
<feature type="transmembrane region" description="Helical" evidence="7">
    <location>
        <begin position="61"/>
        <end position="82"/>
    </location>
</feature>
<keyword evidence="10" id="KW-1185">Reference proteome</keyword>
<dbReference type="Pfam" id="PF23750">
    <property type="entry name" value="RsgI_M"/>
    <property type="match status" value="1"/>
</dbReference>
<evidence type="ECO:0000259" key="8">
    <source>
        <dbReference type="PROSITE" id="PS51849"/>
    </source>
</evidence>
<dbReference type="Proteomes" id="UP001175097">
    <property type="component" value="Unassembled WGS sequence"/>
</dbReference>
<keyword evidence="5 7" id="KW-0472">Membrane</keyword>
<evidence type="ECO:0000256" key="6">
    <source>
        <dbReference type="SAM" id="MobiDB-lite"/>
    </source>
</evidence>
<feature type="region of interest" description="Disordered" evidence="6">
    <location>
        <begin position="208"/>
        <end position="342"/>
    </location>
</feature>
<feature type="compositionally biased region" description="Basic and acidic residues" evidence="6">
    <location>
        <begin position="260"/>
        <end position="287"/>
    </location>
</feature>
<name>A0ABT8JTR3_9BACL</name>
<feature type="compositionally biased region" description="Basic and acidic residues" evidence="6">
    <location>
        <begin position="298"/>
        <end position="317"/>
    </location>
</feature>
<dbReference type="InterPro" id="IPR055431">
    <property type="entry name" value="RsgI_M"/>
</dbReference>
<accession>A0ABT8JTR3</accession>